<dbReference type="InterPro" id="IPR043130">
    <property type="entry name" value="CDP-OH_PTrfase_TM_dom"/>
</dbReference>
<dbReference type="InterPro" id="IPR000462">
    <property type="entry name" value="CDP-OH_P_trans"/>
</dbReference>
<keyword evidence="9" id="KW-0594">Phospholipid biosynthesis</keyword>
<evidence type="ECO:0000256" key="1">
    <source>
        <dbReference type="ARBA" id="ARBA00004141"/>
    </source>
</evidence>
<keyword evidence="14" id="KW-1185">Reference proteome</keyword>
<evidence type="ECO:0000256" key="4">
    <source>
        <dbReference type="ARBA" id="ARBA00022679"/>
    </source>
</evidence>
<feature type="transmembrane region" description="Helical" evidence="12">
    <location>
        <begin position="151"/>
        <end position="170"/>
    </location>
</feature>
<dbReference type="GO" id="GO:0046474">
    <property type="term" value="P:glycerophospholipid biosynthetic process"/>
    <property type="evidence" value="ECO:0007669"/>
    <property type="project" value="TreeGrafter"/>
</dbReference>
<dbReference type="PANTHER" id="PTHR14269:SF52">
    <property type="entry name" value="PHOSPHATIDYLGLYCEROPHOSPHATE SYNTHASE-RELATED"/>
    <property type="match status" value="1"/>
</dbReference>
<dbReference type="Pfam" id="PF01066">
    <property type="entry name" value="CDP-OH_P_transf"/>
    <property type="match status" value="1"/>
</dbReference>
<evidence type="ECO:0000256" key="5">
    <source>
        <dbReference type="ARBA" id="ARBA00022692"/>
    </source>
</evidence>
<organism evidence="13 14">
    <name type="scientific">Pedococcus dokdonensis</name>
    <dbReference type="NCBI Taxonomy" id="443156"/>
    <lineage>
        <taxon>Bacteria</taxon>
        <taxon>Bacillati</taxon>
        <taxon>Actinomycetota</taxon>
        <taxon>Actinomycetes</taxon>
        <taxon>Micrococcales</taxon>
        <taxon>Intrasporangiaceae</taxon>
        <taxon>Pedococcus</taxon>
    </lineage>
</organism>
<protein>
    <submittedName>
        <fullName evidence="13">CDP-diacylglycerol--glycerol-3-phosphate 3-phosphatidyltransferase</fullName>
    </submittedName>
</protein>
<evidence type="ECO:0000256" key="7">
    <source>
        <dbReference type="ARBA" id="ARBA00023098"/>
    </source>
</evidence>
<dbReference type="GO" id="GO:0008444">
    <property type="term" value="F:CDP-diacylglycerol-glycerol-3-phosphate 3-phosphatidyltransferase activity"/>
    <property type="evidence" value="ECO:0007669"/>
    <property type="project" value="InterPro"/>
</dbReference>
<dbReference type="InterPro" id="IPR050324">
    <property type="entry name" value="CDP-alcohol_PTase-I"/>
</dbReference>
<evidence type="ECO:0000256" key="6">
    <source>
        <dbReference type="ARBA" id="ARBA00022989"/>
    </source>
</evidence>
<dbReference type="EMBL" id="LT629711">
    <property type="protein sequence ID" value="SDP13659.1"/>
    <property type="molecule type" value="Genomic_DNA"/>
</dbReference>
<proteinExistence type="inferred from homology"/>
<keyword evidence="8 12" id="KW-0472">Membrane</keyword>
<comment type="subcellular location">
    <subcellularLocation>
        <location evidence="1">Membrane</location>
        <topology evidence="1">Multi-pass membrane protein</topology>
    </subcellularLocation>
</comment>
<dbReference type="RefSeq" id="WP_091783635.1">
    <property type="nucleotide sequence ID" value="NZ_LT629711.1"/>
</dbReference>
<keyword evidence="3" id="KW-0444">Lipid biosynthesis</keyword>
<dbReference type="Proteomes" id="UP000199077">
    <property type="component" value="Chromosome I"/>
</dbReference>
<evidence type="ECO:0000256" key="9">
    <source>
        <dbReference type="ARBA" id="ARBA00023209"/>
    </source>
</evidence>
<dbReference type="STRING" id="443156.SAMN04489867_1520"/>
<feature type="transmembrane region" description="Helical" evidence="12">
    <location>
        <begin position="176"/>
        <end position="197"/>
    </location>
</feature>
<dbReference type="Gene3D" id="1.20.120.1760">
    <property type="match status" value="1"/>
</dbReference>
<keyword evidence="10" id="KW-1208">Phospholipid metabolism</keyword>
<dbReference type="InterPro" id="IPR004570">
    <property type="entry name" value="Phosphatidylglycerol_P_synth"/>
</dbReference>
<feature type="transmembrane region" description="Helical" evidence="12">
    <location>
        <begin position="26"/>
        <end position="47"/>
    </location>
</feature>
<comment type="similarity">
    <text evidence="2 11">Belongs to the CDP-alcohol phosphatidyltransferase class-I family.</text>
</comment>
<keyword evidence="4 11" id="KW-0808">Transferase</keyword>
<keyword evidence="7" id="KW-0443">Lipid metabolism</keyword>
<sequence>MLSESSPAPDPIATPVAVPPPSSWNIANALTVARILLVPVYAWLLLFDGGDRPGMRWAAAGVFVVATLTDRVDGELARRRGLITNFGKIADPIADKTLMGMAFVGLSVLGELPWWVTVVVLVREWGVTVLRFFVIRHGVMPAGRGGKVKTTLQFFGLLLLTLPLASFSGADTWATVADVILGLAVTVTVVTGLDIAVKALRLRQTSERSAMKRARRAARQG</sequence>
<accession>A0A1H0QAE8</accession>
<evidence type="ECO:0000313" key="13">
    <source>
        <dbReference type="EMBL" id="SDP13659.1"/>
    </source>
</evidence>
<dbReference type="PANTHER" id="PTHR14269">
    <property type="entry name" value="CDP-DIACYLGLYCEROL--GLYCEROL-3-PHOSPHATE 3-PHOSPHATIDYLTRANSFERASE-RELATED"/>
    <property type="match status" value="1"/>
</dbReference>
<dbReference type="PROSITE" id="PS00379">
    <property type="entry name" value="CDP_ALCOHOL_P_TRANSF"/>
    <property type="match status" value="1"/>
</dbReference>
<evidence type="ECO:0000256" key="3">
    <source>
        <dbReference type="ARBA" id="ARBA00022516"/>
    </source>
</evidence>
<evidence type="ECO:0000256" key="11">
    <source>
        <dbReference type="RuleBase" id="RU003750"/>
    </source>
</evidence>
<evidence type="ECO:0000256" key="10">
    <source>
        <dbReference type="ARBA" id="ARBA00023264"/>
    </source>
</evidence>
<keyword evidence="6 12" id="KW-1133">Transmembrane helix</keyword>
<dbReference type="GO" id="GO:0016020">
    <property type="term" value="C:membrane"/>
    <property type="evidence" value="ECO:0007669"/>
    <property type="project" value="UniProtKB-SubCell"/>
</dbReference>
<dbReference type="AlphaFoldDB" id="A0A1H0QAE8"/>
<evidence type="ECO:0000256" key="8">
    <source>
        <dbReference type="ARBA" id="ARBA00023136"/>
    </source>
</evidence>
<dbReference type="PIRSF" id="PIRSF000847">
    <property type="entry name" value="Phos_ph_gly_syn"/>
    <property type="match status" value="1"/>
</dbReference>
<gene>
    <name evidence="13" type="ORF">SAMN04489867_1520</name>
</gene>
<dbReference type="InterPro" id="IPR048254">
    <property type="entry name" value="CDP_ALCOHOL_P_TRANSF_CS"/>
</dbReference>
<evidence type="ECO:0000313" key="14">
    <source>
        <dbReference type="Proteomes" id="UP000199077"/>
    </source>
</evidence>
<evidence type="ECO:0000256" key="12">
    <source>
        <dbReference type="SAM" id="Phobius"/>
    </source>
</evidence>
<evidence type="ECO:0000256" key="2">
    <source>
        <dbReference type="ARBA" id="ARBA00010441"/>
    </source>
</evidence>
<dbReference type="OrthoDB" id="9796672at2"/>
<name>A0A1H0QAE8_9MICO</name>
<dbReference type="UniPathway" id="UPA00085"/>
<keyword evidence="5 12" id="KW-0812">Transmembrane</keyword>
<reference evidence="14" key="1">
    <citation type="submission" date="2016-10" db="EMBL/GenBank/DDBJ databases">
        <authorList>
            <person name="Varghese N."/>
            <person name="Submissions S."/>
        </authorList>
    </citation>
    <scope>NUCLEOTIDE SEQUENCE [LARGE SCALE GENOMIC DNA]</scope>
    <source>
        <strain evidence="14">DSM 22329</strain>
    </source>
</reference>